<dbReference type="AlphaFoldDB" id="A0A427Y4G6"/>
<dbReference type="EMBL" id="RSCE01000002">
    <property type="protein sequence ID" value="RSH85968.1"/>
    <property type="molecule type" value="Genomic_DNA"/>
</dbReference>
<proteinExistence type="predicted"/>
<dbReference type="GeneID" id="39588698"/>
<organism evidence="1 2">
    <name type="scientific">Apiotrichum porosum</name>
    <dbReference type="NCBI Taxonomy" id="105984"/>
    <lineage>
        <taxon>Eukaryota</taxon>
        <taxon>Fungi</taxon>
        <taxon>Dikarya</taxon>
        <taxon>Basidiomycota</taxon>
        <taxon>Agaricomycotina</taxon>
        <taxon>Tremellomycetes</taxon>
        <taxon>Trichosporonales</taxon>
        <taxon>Trichosporonaceae</taxon>
        <taxon>Apiotrichum</taxon>
    </lineage>
</organism>
<gene>
    <name evidence="1" type="ORF">EHS24_004155</name>
</gene>
<dbReference type="Proteomes" id="UP000279236">
    <property type="component" value="Unassembled WGS sequence"/>
</dbReference>
<sequence length="440" mass="49179">MLVGRPVGDRVKRWRDRWLEQSPRPISVQLAPSDTVLDWDAVPHILDSVISYASTDTLMTFRRVSRYTRHKADGILFDHIHLRYRSDRDVKLGLSRVHNRQLAVNLGLDDTPLLPQVYNTGSRYDTRAQWKTRGLFRPDDSARPNQSMVPFTNCRVIDIDGGFISHSSAPLLDTLYIIWCAWNSTIDWQPQQSPTLQPPPVVGVHGPAKGTVRLFPDSNGILTAFRVNWLPIAVSVAFAAPKSKTYRFKPGLGNSGIGDCTPICGRCVQHIVDGAVPFPPNRYAWSPSWGKCTRARPRQPSVNVYVVWTDTTPNTRRKRNSRSDDHDLVSSIFMAIAPFGAQYNQGDGSMLGQPGTAWVVFPQLRGDAFMAHQESLTNKMRQYLSDQVDLEKSGATVDQVLERLEYLTVQGYAARVGRQAASLELGEDKIGDLGLGGWPS</sequence>
<protein>
    <submittedName>
        <fullName evidence="1">Uncharacterized protein</fullName>
    </submittedName>
</protein>
<reference evidence="1 2" key="1">
    <citation type="submission" date="2018-11" db="EMBL/GenBank/DDBJ databases">
        <title>Genome sequence of Apiotrichum porosum DSM 27194.</title>
        <authorList>
            <person name="Aliyu H."/>
            <person name="Gorte O."/>
            <person name="Ochsenreither K."/>
        </authorList>
    </citation>
    <scope>NUCLEOTIDE SEQUENCE [LARGE SCALE GENOMIC DNA]</scope>
    <source>
        <strain evidence="1 2">DSM 27194</strain>
    </source>
</reference>
<evidence type="ECO:0000313" key="1">
    <source>
        <dbReference type="EMBL" id="RSH85968.1"/>
    </source>
</evidence>
<name>A0A427Y4G6_9TREE</name>
<comment type="caution">
    <text evidence="1">The sequence shown here is derived from an EMBL/GenBank/DDBJ whole genome shotgun (WGS) entry which is preliminary data.</text>
</comment>
<keyword evidence="2" id="KW-1185">Reference proteome</keyword>
<dbReference type="RefSeq" id="XP_028478753.1">
    <property type="nucleotide sequence ID" value="XM_028619781.1"/>
</dbReference>
<accession>A0A427Y4G6</accession>
<evidence type="ECO:0000313" key="2">
    <source>
        <dbReference type="Proteomes" id="UP000279236"/>
    </source>
</evidence>